<geneLocation type="plasmid" evidence="1">
    <name>pSM141A_Rh08</name>
</geneLocation>
<organism evidence="1 2">
    <name type="scientific">Rhizobium ruizarguesonis</name>
    <dbReference type="NCBI Taxonomy" id="2081791"/>
    <lineage>
        <taxon>Bacteria</taxon>
        <taxon>Pseudomonadati</taxon>
        <taxon>Pseudomonadota</taxon>
        <taxon>Alphaproteobacteria</taxon>
        <taxon>Hyphomicrobiales</taxon>
        <taxon>Rhizobiaceae</taxon>
        <taxon>Rhizobium/Agrobacterium group</taxon>
        <taxon>Rhizobium</taxon>
    </lineage>
</organism>
<dbReference type="Proteomes" id="UP000291659">
    <property type="component" value="Unassembled WGS sequence"/>
</dbReference>
<sequence>MIEPVDHLPRIFQANLHRFYTRVVTTAIDSLEPAERWELGTPDSLDAGLDRARAQVNAHTRNEAAKAFVLVLSALFERQMRHWASFMFPPPRKPPVQTQGLEALLADCIAHAGIDGAKDSVAEVLIMGHNVANVVRHGDGKTSSMLRASAPQFWQSDPQLYVDINAGPSPDSALIVIPADYLLFYTRAGLRFWGRADRLSGAIEEPPI</sequence>
<keyword evidence="1" id="KW-0614">Plasmid</keyword>
<dbReference type="EMBL" id="SIOX01000007">
    <property type="protein sequence ID" value="TAX68262.1"/>
    <property type="molecule type" value="Genomic_DNA"/>
</dbReference>
<evidence type="ECO:0000313" key="2">
    <source>
        <dbReference type="Proteomes" id="UP000291659"/>
    </source>
</evidence>
<evidence type="ECO:0000313" key="1">
    <source>
        <dbReference type="EMBL" id="TAX68262.1"/>
    </source>
</evidence>
<protein>
    <submittedName>
        <fullName evidence="1">Uncharacterized protein</fullName>
    </submittedName>
</protein>
<reference evidence="1 2" key="1">
    <citation type="submission" date="2019-02" db="EMBL/GenBank/DDBJ databases">
        <title>The genomic architecture of introgression among sibling species of bacteria.</title>
        <authorList>
            <person name="Cavassim M.I.A."/>
            <person name="Moeskjaer S."/>
            <person name="Moslemi C."/>
            <person name="Fields B."/>
            <person name="Bachmann A."/>
            <person name="Vilhjalmsson B."/>
            <person name="Schierup M.H."/>
            <person name="Young J.P.W."/>
            <person name="Andersen S.U."/>
        </authorList>
    </citation>
    <scope>NUCLEOTIDE SEQUENCE [LARGE SCALE GENOMIC DNA]</scope>
    <source>
        <strain evidence="1 2">SM141A</strain>
        <plasmid evidence="1">pSM141A_Rh08</plasmid>
    </source>
</reference>
<proteinExistence type="predicted"/>
<name>A0ABY1X1N8_9HYPH</name>
<keyword evidence="2" id="KW-1185">Reference proteome</keyword>
<gene>
    <name evidence="1" type="ORF">ELH98_29555</name>
</gene>
<comment type="caution">
    <text evidence="1">The sequence shown here is derived from an EMBL/GenBank/DDBJ whole genome shotgun (WGS) entry which is preliminary data.</text>
</comment>
<accession>A0ABY1X1N8</accession>